<dbReference type="RefSeq" id="WP_123399927.1">
    <property type="nucleotide sequence ID" value="NZ_RJVI01000001.1"/>
</dbReference>
<dbReference type="Proteomes" id="UP000276634">
    <property type="component" value="Unassembled WGS sequence"/>
</dbReference>
<accession>A0A3N1Y704</accession>
<sequence length="398" mass="41170">MRAADVLAWAAAALRGHRRRSLLTLAATAVGVAAVVLLAALGEGTRRFVVDRFTALGTHLVVVLPGRSETVGGPPPLIAETPRELTLADAAAVARLPPVRRVAPVVVGSAPAAAGGREREATVVGTTAEMRPIRRLRLAAGRFLPPGTAARPVCVLGATLARELYPGTRAVGRWLRLGERRCRVIGILAPEGRSLGLDFDEVVLVPVAYAQALFDRSGLFRILAEARDRAALAPARRAIEGLIGRRHGTLDVTVITQDAVVATFDRILALLTRVVAAIAAVSLLVAGILTMNVMLVAVAQRRAEIGLLLALGARRRTVLALFLAEAALLSLAGALAGLALGHLGGWVLARLLPSLPLAVPAWAAVAGPATALAAGAGLGLLPARRAARLDPVAALAGR</sequence>
<feature type="transmembrane region" description="Helical" evidence="7">
    <location>
        <begin position="274"/>
        <end position="298"/>
    </location>
</feature>
<keyword evidence="4 7" id="KW-1133">Transmembrane helix</keyword>
<comment type="subcellular location">
    <subcellularLocation>
        <location evidence="1">Cell membrane</location>
        <topology evidence="1">Multi-pass membrane protein</topology>
    </subcellularLocation>
</comment>
<dbReference type="OrthoDB" id="9770036at2"/>
<feature type="transmembrane region" description="Helical" evidence="7">
    <location>
        <begin position="318"/>
        <end position="341"/>
    </location>
</feature>
<dbReference type="InterPro" id="IPR050250">
    <property type="entry name" value="Macrolide_Exporter_MacB"/>
</dbReference>
<feature type="transmembrane region" description="Helical" evidence="7">
    <location>
        <begin position="21"/>
        <end position="42"/>
    </location>
</feature>
<keyword evidence="5 7" id="KW-0472">Membrane</keyword>
<dbReference type="GO" id="GO:0022857">
    <property type="term" value="F:transmembrane transporter activity"/>
    <property type="evidence" value="ECO:0007669"/>
    <property type="project" value="TreeGrafter"/>
</dbReference>
<dbReference type="AlphaFoldDB" id="A0A3N1Y704"/>
<dbReference type="Pfam" id="PF12704">
    <property type="entry name" value="MacB_PCD"/>
    <property type="match status" value="1"/>
</dbReference>
<proteinExistence type="inferred from homology"/>
<gene>
    <name evidence="10" type="ORF">EDC57_0503</name>
</gene>
<keyword evidence="11" id="KW-1185">Reference proteome</keyword>
<organism evidence="10 11">
    <name type="scientific">Inmirania thermothiophila</name>
    <dbReference type="NCBI Taxonomy" id="1750597"/>
    <lineage>
        <taxon>Bacteria</taxon>
        <taxon>Pseudomonadati</taxon>
        <taxon>Pseudomonadota</taxon>
        <taxon>Gammaproteobacteria</taxon>
        <taxon>Chromatiales</taxon>
        <taxon>Ectothiorhodospiraceae</taxon>
        <taxon>Inmirania</taxon>
    </lineage>
</organism>
<reference evidence="10 11" key="1">
    <citation type="submission" date="2018-11" db="EMBL/GenBank/DDBJ databases">
        <title>Genomic Encyclopedia of Type Strains, Phase IV (KMG-IV): sequencing the most valuable type-strain genomes for metagenomic binning, comparative biology and taxonomic classification.</title>
        <authorList>
            <person name="Goeker M."/>
        </authorList>
    </citation>
    <scope>NUCLEOTIDE SEQUENCE [LARGE SCALE GENOMIC DNA]</scope>
    <source>
        <strain evidence="10 11">DSM 100275</strain>
    </source>
</reference>
<evidence type="ECO:0000256" key="7">
    <source>
        <dbReference type="SAM" id="Phobius"/>
    </source>
</evidence>
<name>A0A3N1Y704_9GAMM</name>
<evidence type="ECO:0000256" key="3">
    <source>
        <dbReference type="ARBA" id="ARBA00022692"/>
    </source>
</evidence>
<comment type="caution">
    <text evidence="10">The sequence shown here is derived from an EMBL/GenBank/DDBJ whole genome shotgun (WGS) entry which is preliminary data.</text>
</comment>
<dbReference type="GO" id="GO:0005886">
    <property type="term" value="C:plasma membrane"/>
    <property type="evidence" value="ECO:0007669"/>
    <property type="project" value="UniProtKB-SubCell"/>
</dbReference>
<evidence type="ECO:0000313" key="11">
    <source>
        <dbReference type="Proteomes" id="UP000276634"/>
    </source>
</evidence>
<keyword evidence="2" id="KW-1003">Cell membrane</keyword>
<feature type="domain" description="ABC3 transporter permease C-terminal" evidence="8">
    <location>
        <begin position="277"/>
        <end position="391"/>
    </location>
</feature>
<dbReference type="InterPro" id="IPR025857">
    <property type="entry name" value="MacB_PCD"/>
</dbReference>
<dbReference type="EMBL" id="RJVI01000001">
    <property type="protein sequence ID" value="ROR34604.1"/>
    <property type="molecule type" value="Genomic_DNA"/>
</dbReference>
<evidence type="ECO:0000256" key="6">
    <source>
        <dbReference type="ARBA" id="ARBA00038076"/>
    </source>
</evidence>
<dbReference type="PANTHER" id="PTHR30572:SF4">
    <property type="entry name" value="ABC TRANSPORTER PERMEASE YTRF"/>
    <property type="match status" value="1"/>
</dbReference>
<dbReference type="InterPro" id="IPR003838">
    <property type="entry name" value="ABC3_permease_C"/>
</dbReference>
<evidence type="ECO:0000259" key="8">
    <source>
        <dbReference type="Pfam" id="PF02687"/>
    </source>
</evidence>
<evidence type="ECO:0000256" key="2">
    <source>
        <dbReference type="ARBA" id="ARBA00022475"/>
    </source>
</evidence>
<evidence type="ECO:0000313" key="10">
    <source>
        <dbReference type="EMBL" id="ROR34604.1"/>
    </source>
</evidence>
<feature type="transmembrane region" description="Helical" evidence="7">
    <location>
        <begin position="361"/>
        <end position="381"/>
    </location>
</feature>
<evidence type="ECO:0000256" key="1">
    <source>
        <dbReference type="ARBA" id="ARBA00004651"/>
    </source>
</evidence>
<dbReference type="Pfam" id="PF02687">
    <property type="entry name" value="FtsX"/>
    <property type="match status" value="1"/>
</dbReference>
<evidence type="ECO:0000256" key="4">
    <source>
        <dbReference type="ARBA" id="ARBA00022989"/>
    </source>
</evidence>
<evidence type="ECO:0000256" key="5">
    <source>
        <dbReference type="ARBA" id="ARBA00023136"/>
    </source>
</evidence>
<protein>
    <submittedName>
        <fullName evidence="10">Putative ABC transport system permease protein</fullName>
    </submittedName>
</protein>
<evidence type="ECO:0000259" key="9">
    <source>
        <dbReference type="Pfam" id="PF12704"/>
    </source>
</evidence>
<keyword evidence="3 7" id="KW-0812">Transmembrane</keyword>
<feature type="domain" description="MacB-like periplasmic core" evidence="9">
    <location>
        <begin position="21"/>
        <end position="241"/>
    </location>
</feature>
<dbReference type="PANTHER" id="PTHR30572">
    <property type="entry name" value="MEMBRANE COMPONENT OF TRANSPORTER-RELATED"/>
    <property type="match status" value="1"/>
</dbReference>
<comment type="similarity">
    <text evidence="6">Belongs to the ABC-4 integral membrane protein family.</text>
</comment>